<evidence type="ECO:0000259" key="2">
    <source>
        <dbReference type="Pfam" id="PF01521"/>
    </source>
</evidence>
<sequence>MSQAETFDPNGFTLSSAAVEHFKNSLSSEETDVGIRFSVEEASGCSGYTYAMDFITEAQEEDLVFNCEDLRVCIDPQSFTYLKGTTVDFVSEGVNEEVKFLNPNVKAVCGCGESFEID</sequence>
<comment type="similarity">
    <text evidence="1">Belongs to the HesB/IscA family.</text>
</comment>
<gene>
    <name evidence="3" type="ORF">METZ01_LOCUS137942</name>
</gene>
<dbReference type="AlphaFoldDB" id="A0A381Z766"/>
<protein>
    <recommendedName>
        <fullName evidence="2">Core domain-containing protein</fullName>
    </recommendedName>
</protein>
<dbReference type="InterPro" id="IPR000361">
    <property type="entry name" value="ATAP_core_dom"/>
</dbReference>
<dbReference type="Pfam" id="PF01521">
    <property type="entry name" value="Fe-S_biosyn"/>
    <property type="match status" value="1"/>
</dbReference>
<evidence type="ECO:0000313" key="3">
    <source>
        <dbReference type="EMBL" id="SVA85088.1"/>
    </source>
</evidence>
<dbReference type="GO" id="GO:0051537">
    <property type="term" value="F:2 iron, 2 sulfur cluster binding"/>
    <property type="evidence" value="ECO:0007669"/>
    <property type="project" value="TreeGrafter"/>
</dbReference>
<dbReference type="PANTHER" id="PTHR10072:SF41">
    <property type="entry name" value="IRON-SULFUR CLUSTER ASSEMBLY 1 HOMOLOG, MITOCHONDRIAL"/>
    <property type="match status" value="1"/>
</dbReference>
<accession>A0A381Z766</accession>
<reference evidence="3" key="1">
    <citation type="submission" date="2018-05" db="EMBL/GenBank/DDBJ databases">
        <authorList>
            <person name="Lanie J.A."/>
            <person name="Ng W.-L."/>
            <person name="Kazmierczak K.M."/>
            <person name="Andrzejewski T.M."/>
            <person name="Davidsen T.M."/>
            <person name="Wayne K.J."/>
            <person name="Tettelin H."/>
            <person name="Glass J.I."/>
            <person name="Rusch D."/>
            <person name="Podicherti R."/>
            <person name="Tsui H.-C.T."/>
            <person name="Winkler M.E."/>
        </authorList>
    </citation>
    <scope>NUCLEOTIDE SEQUENCE</scope>
</reference>
<evidence type="ECO:0000256" key="1">
    <source>
        <dbReference type="ARBA" id="ARBA00006718"/>
    </source>
</evidence>
<proteinExistence type="inferred from homology"/>
<dbReference type="EMBL" id="UINC01020216">
    <property type="protein sequence ID" value="SVA85088.1"/>
    <property type="molecule type" value="Genomic_DNA"/>
</dbReference>
<dbReference type="InterPro" id="IPR050322">
    <property type="entry name" value="Fe-S_cluster_asmbl/transfer"/>
</dbReference>
<dbReference type="SUPFAM" id="SSF89360">
    <property type="entry name" value="HesB-like domain"/>
    <property type="match status" value="1"/>
</dbReference>
<dbReference type="GO" id="GO:0016226">
    <property type="term" value="P:iron-sulfur cluster assembly"/>
    <property type="evidence" value="ECO:0007669"/>
    <property type="project" value="InterPro"/>
</dbReference>
<dbReference type="InterPro" id="IPR016092">
    <property type="entry name" value="ATAP"/>
</dbReference>
<name>A0A381Z766_9ZZZZ</name>
<feature type="domain" description="Core" evidence="2">
    <location>
        <begin position="12"/>
        <end position="113"/>
    </location>
</feature>
<dbReference type="PANTHER" id="PTHR10072">
    <property type="entry name" value="IRON-SULFUR CLUSTER ASSEMBLY PROTEIN"/>
    <property type="match status" value="1"/>
</dbReference>
<dbReference type="NCBIfam" id="TIGR00049">
    <property type="entry name" value="iron-sulfur cluster assembly accessory protein"/>
    <property type="match status" value="1"/>
</dbReference>
<organism evidence="3">
    <name type="scientific">marine metagenome</name>
    <dbReference type="NCBI Taxonomy" id="408172"/>
    <lineage>
        <taxon>unclassified sequences</taxon>
        <taxon>metagenomes</taxon>
        <taxon>ecological metagenomes</taxon>
    </lineage>
</organism>
<dbReference type="InterPro" id="IPR035903">
    <property type="entry name" value="HesB-like_dom_sf"/>
</dbReference>
<dbReference type="Gene3D" id="2.60.300.12">
    <property type="entry name" value="HesB-like domain"/>
    <property type="match status" value="1"/>
</dbReference>
<dbReference type="GO" id="GO:0005829">
    <property type="term" value="C:cytosol"/>
    <property type="evidence" value="ECO:0007669"/>
    <property type="project" value="TreeGrafter"/>
</dbReference>